<sequence>MRFEDFKNIMSEPRLNRYLLSVGGNTRKAMTLYRKNLRLSQEMFTVESCFEVALRNAIDKHYTDIYGAEWLKDFCLTGGRFDTQQTRNTKNIITNAKNKLNSNYTHPKLVAALDFGLWRYLFSQPQFRAGGQNLLQIFPSKPNSTPAIQYNHTYIFNELANINDLRNRIAHHEPICFLPNNPVINTNYVRQNYNLILQYFRWMNINEAELLYGLDHITEVCNEIDRI</sequence>
<comment type="caution">
    <text evidence="1">The sequence shown here is derived from an EMBL/GenBank/DDBJ whole genome shotgun (WGS) entry which is preliminary data.</text>
</comment>
<reference evidence="1 2" key="1">
    <citation type="submission" date="2015-10" db="EMBL/GenBank/DDBJ databases">
        <title>Genome sequence of Chryseobacterium greenlandense.</title>
        <authorList>
            <person name="Newman J."/>
            <person name="Fischer K."/>
            <person name="Miller J."/>
        </authorList>
    </citation>
    <scope>NUCLEOTIDE SEQUENCE [LARGE SCALE GENOMIC DNA]</scope>
    <source>
        <strain evidence="1 2">UMB34</strain>
    </source>
</reference>
<keyword evidence="1" id="KW-0645">Protease</keyword>
<accession>A0A101CHA9</accession>
<dbReference type="InterPro" id="IPR011664">
    <property type="entry name" value="Abi_system_AbiD/AbiF-like"/>
</dbReference>
<dbReference type="AlphaFoldDB" id="A0A101CHA9"/>
<dbReference type="RefSeq" id="WP_059136248.1">
    <property type="nucleotide sequence ID" value="NZ_LMAI01000004.1"/>
</dbReference>
<proteinExistence type="predicted"/>
<gene>
    <name evidence="1" type="ORF">AR686_06615</name>
</gene>
<evidence type="ECO:0000313" key="2">
    <source>
        <dbReference type="Proteomes" id="UP000054388"/>
    </source>
</evidence>
<dbReference type="GO" id="GO:0006508">
    <property type="term" value="P:proteolysis"/>
    <property type="evidence" value="ECO:0007669"/>
    <property type="project" value="UniProtKB-KW"/>
</dbReference>
<dbReference type="EMBL" id="LMAI01000004">
    <property type="protein sequence ID" value="KUJ56242.1"/>
    <property type="molecule type" value="Genomic_DNA"/>
</dbReference>
<evidence type="ECO:0000313" key="1">
    <source>
        <dbReference type="EMBL" id="KUJ56242.1"/>
    </source>
</evidence>
<dbReference type="GO" id="GO:0008233">
    <property type="term" value="F:peptidase activity"/>
    <property type="evidence" value="ECO:0007669"/>
    <property type="project" value="UniProtKB-KW"/>
</dbReference>
<dbReference type="Proteomes" id="UP000054388">
    <property type="component" value="Unassembled WGS sequence"/>
</dbReference>
<keyword evidence="1" id="KW-0378">Hydrolase</keyword>
<protein>
    <submittedName>
        <fullName evidence="1">CAAX protease</fullName>
    </submittedName>
</protein>
<dbReference type="Pfam" id="PF07751">
    <property type="entry name" value="Abi_2"/>
    <property type="match status" value="1"/>
</dbReference>
<name>A0A101CHA9_9FLAO</name>
<organism evidence="1 2">
    <name type="scientific">Chryseobacterium aquaticum subsp. greenlandense</name>
    <dbReference type="NCBI Taxonomy" id="345663"/>
    <lineage>
        <taxon>Bacteria</taxon>
        <taxon>Pseudomonadati</taxon>
        <taxon>Bacteroidota</taxon>
        <taxon>Flavobacteriia</taxon>
        <taxon>Flavobacteriales</taxon>
        <taxon>Weeksellaceae</taxon>
        <taxon>Chryseobacterium group</taxon>
        <taxon>Chryseobacterium</taxon>
    </lineage>
</organism>